<dbReference type="InterPro" id="IPR001173">
    <property type="entry name" value="Glyco_trans_2-like"/>
</dbReference>
<name>A0A4R6TC02_9BACT</name>
<dbReference type="EMBL" id="SNYF01000005">
    <property type="protein sequence ID" value="TDQ19592.1"/>
    <property type="molecule type" value="Genomic_DNA"/>
</dbReference>
<comment type="caution">
    <text evidence="2">The sequence shown here is derived from an EMBL/GenBank/DDBJ whole genome shotgun (WGS) entry which is preliminary data.</text>
</comment>
<keyword evidence="3" id="KW-1185">Reference proteome</keyword>
<dbReference type="OrthoDB" id="597270at2"/>
<dbReference type="PANTHER" id="PTHR43685">
    <property type="entry name" value="GLYCOSYLTRANSFERASE"/>
    <property type="match status" value="1"/>
</dbReference>
<dbReference type="PANTHER" id="PTHR43685:SF2">
    <property type="entry name" value="GLYCOSYLTRANSFERASE 2-LIKE DOMAIN-CONTAINING PROTEIN"/>
    <property type="match status" value="1"/>
</dbReference>
<keyword evidence="2" id="KW-0808">Transferase</keyword>
<gene>
    <name evidence="2" type="ORF">DFQ04_1416</name>
</gene>
<evidence type="ECO:0000313" key="3">
    <source>
        <dbReference type="Proteomes" id="UP000294535"/>
    </source>
</evidence>
<dbReference type="InterPro" id="IPR029044">
    <property type="entry name" value="Nucleotide-diphossugar_trans"/>
</dbReference>
<dbReference type="AlphaFoldDB" id="A0A4R6TC02"/>
<reference evidence="2 3" key="1">
    <citation type="submission" date="2019-03" db="EMBL/GenBank/DDBJ databases">
        <title>Genomic Encyclopedia of Type Strains, Phase III (KMG-III): the genomes of soil and plant-associated and newly described type strains.</title>
        <authorList>
            <person name="Whitman W."/>
        </authorList>
    </citation>
    <scope>NUCLEOTIDE SEQUENCE [LARGE SCALE GENOMIC DNA]</scope>
    <source>
        <strain evidence="2 3">CECT 8446</strain>
    </source>
</reference>
<dbReference type="Pfam" id="PF00535">
    <property type="entry name" value="Glycos_transf_2"/>
    <property type="match status" value="1"/>
</dbReference>
<organism evidence="2 3">
    <name type="scientific">Algoriphagus boseongensis</name>
    <dbReference type="NCBI Taxonomy" id="1442587"/>
    <lineage>
        <taxon>Bacteria</taxon>
        <taxon>Pseudomonadati</taxon>
        <taxon>Bacteroidota</taxon>
        <taxon>Cytophagia</taxon>
        <taxon>Cytophagales</taxon>
        <taxon>Cyclobacteriaceae</taxon>
        <taxon>Algoriphagus</taxon>
    </lineage>
</organism>
<evidence type="ECO:0000259" key="1">
    <source>
        <dbReference type="Pfam" id="PF00535"/>
    </source>
</evidence>
<proteinExistence type="predicted"/>
<dbReference type="RefSeq" id="WP_133554043.1">
    <property type="nucleotide sequence ID" value="NZ_SNYF01000005.1"/>
</dbReference>
<evidence type="ECO:0000313" key="2">
    <source>
        <dbReference type="EMBL" id="TDQ19592.1"/>
    </source>
</evidence>
<dbReference type="Gene3D" id="3.90.550.10">
    <property type="entry name" value="Spore Coat Polysaccharide Biosynthesis Protein SpsA, Chain A"/>
    <property type="match status" value="1"/>
</dbReference>
<sequence length="304" mass="36602">MRPNLVSILIPNYNKERLLRKTLDSILSQKYQEWECIIVDDRSTDNSFEILKEYGNKDSRFKIFERPLDIPKGANFCRNYAYSLSQGEFIQWFDSDDIMYPWFLEKKVNYLKGHPKTPVVIAKGDLKIDEKFEGNTKFKQSYFSENPIEDYLEFRLIFFTGGPMVRRYVYEKVGLFNIKLRRHQEWELYLRVILHQAKWGVIEQPCFRYLLHGNSITSRYQEKKKVVESELVLFQEVLNLPSDRFKNQIPKKTKVRLAFRYFMVATYHKRLKYSITYLKTFFRETFKPEEKEVQEGVYSVGSRQ</sequence>
<feature type="domain" description="Glycosyltransferase 2-like" evidence="1">
    <location>
        <begin position="7"/>
        <end position="155"/>
    </location>
</feature>
<dbReference type="GO" id="GO:0016740">
    <property type="term" value="F:transferase activity"/>
    <property type="evidence" value="ECO:0007669"/>
    <property type="project" value="UniProtKB-KW"/>
</dbReference>
<dbReference type="Proteomes" id="UP000294535">
    <property type="component" value="Unassembled WGS sequence"/>
</dbReference>
<accession>A0A4R6TC02</accession>
<dbReference type="SUPFAM" id="SSF53448">
    <property type="entry name" value="Nucleotide-diphospho-sugar transferases"/>
    <property type="match status" value="1"/>
</dbReference>
<dbReference type="InterPro" id="IPR050834">
    <property type="entry name" value="Glycosyltransf_2"/>
</dbReference>
<protein>
    <submittedName>
        <fullName evidence="2">Glycosyl transferase family 2</fullName>
    </submittedName>
</protein>